<feature type="region of interest" description="Disordered" evidence="1">
    <location>
        <begin position="506"/>
        <end position="541"/>
    </location>
</feature>
<reference evidence="3 4" key="1">
    <citation type="submission" date="2017-03" db="EMBL/GenBank/DDBJ databases">
        <title>Whole genome sequences of fourteen strains of Bradyrhizobium canariense and one strain of Bradyrhizobium japonicum isolated from Lupinus (Papilionoideae: Genisteae) species in Algeria.</title>
        <authorList>
            <person name="Crovadore J."/>
            <person name="Chekireb D."/>
            <person name="Brachmann A."/>
            <person name="Chablais R."/>
            <person name="Cochard B."/>
            <person name="Lefort F."/>
        </authorList>
    </citation>
    <scope>NUCLEOTIDE SEQUENCE [LARGE SCALE GENOMIC DNA]</scope>
    <source>
        <strain evidence="3 4">UBMA197</strain>
    </source>
</reference>
<sequence>MSDTPKPVPADESAQADLADSEAPAPASGFAKRLESFFEVIPFLGGVFIVVLSVEPLRNFIWDSRQVIIPIVVFAAVVIPTILLMPIGQRWLRESKASTRAGLFIFFMLVLVSIVAIVASLGKFYQYTVLRGVFLAVVCLLPGAMWYLFVGTRKASLLNEYLVNLDRLGLLRQVRNEDAAIRGRRVQGYLQKFEAIYGELAPNVYADVLSGRLGKYSRADTGGVTTLSTATVPVLLATVLISLGWFVTLPPYQADVVFTVSPGVQALTPSGTPVQLAFLGAYFFSLQMLFRRYVLEDLGGSAYVAVSLRIILAVIGIWTFTAVSSANDHLLLLAGFVFGVFPRVLWQVVEQMFKKAAGLILPSMVSQLPISDLDGLTVWHEVRLEEEDIENVPNMATADIVELLLNTRLPPERIIDWTDQAILYTQLGPQPKPKEGGSAREKLRTHGIRTASSLLWASWQARLQGRSEEFDRILQGADGASAMPALEDSLRTNSNLDLIEQWRGTCDAAQRPSAQPGAEQPSRLLEPRDGEFDPGRAAAAA</sequence>
<keyword evidence="2" id="KW-0812">Transmembrane</keyword>
<feature type="region of interest" description="Disordered" evidence="1">
    <location>
        <begin position="1"/>
        <end position="22"/>
    </location>
</feature>
<accession>A0A1Y2JUF8</accession>
<feature type="transmembrane region" description="Helical" evidence="2">
    <location>
        <begin position="267"/>
        <end position="290"/>
    </location>
</feature>
<comment type="caution">
    <text evidence="3">The sequence shown here is derived from an EMBL/GenBank/DDBJ whole genome shotgun (WGS) entry which is preliminary data.</text>
</comment>
<dbReference type="EMBL" id="NAFL01000234">
    <property type="protein sequence ID" value="OSJ34257.1"/>
    <property type="molecule type" value="Genomic_DNA"/>
</dbReference>
<feature type="transmembrane region" description="Helical" evidence="2">
    <location>
        <begin position="222"/>
        <end position="247"/>
    </location>
</feature>
<evidence type="ECO:0000313" key="3">
    <source>
        <dbReference type="EMBL" id="OSJ34257.1"/>
    </source>
</evidence>
<name>A0A1Y2JUF8_BRAJP</name>
<gene>
    <name evidence="3" type="ORF">BSZ19_13030</name>
</gene>
<keyword evidence="2" id="KW-1133">Transmembrane helix</keyword>
<protein>
    <submittedName>
        <fullName evidence="3">Uncharacterized protein</fullName>
    </submittedName>
</protein>
<evidence type="ECO:0000313" key="4">
    <source>
        <dbReference type="Proteomes" id="UP000193335"/>
    </source>
</evidence>
<feature type="transmembrane region" description="Helical" evidence="2">
    <location>
        <begin position="37"/>
        <end position="55"/>
    </location>
</feature>
<dbReference type="RefSeq" id="WP_144030670.1">
    <property type="nucleotide sequence ID" value="NZ_NAFL01000234.1"/>
</dbReference>
<evidence type="ECO:0000256" key="1">
    <source>
        <dbReference type="SAM" id="MobiDB-lite"/>
    </source>
</evidence>
<keyword evidence="2" id="KW-0472">Membrane</keyword>
<feature type="compositionally biased region" description="Basic and acidic residues" evidence="1">
    <location>
        <begin position="525"/>
        <end position="534"/>
    </location>
</feature>
<feature type="transmembrane region" description="Helical" evidence="2">
    <location>
        <begin position="101"/>
        <end position="122"/>
    </location>
</feature>
<feature type="transmembrane region" description="Helical" evidence="2">
    <location>
        <begin position="128"/>
        <end position="149"/>
    </location>
</feature>
<organism evidence="3 4">
    <name type="scientific">Bradyrhizobium japonicum</name>
    <dbReference type="NCBI Taxonomy" id="375"/>
    <lineage>
        <taxon>Bacteria</taxon>
        <taxon>Pseudomonadati</taxon>
        <taxon>Pseudomonadota</taxon>
        <taxon>Alphaproteobacteria</taxon>
        <taxon>Hyphomicrobiales</taxon>
        <taxon>Nitrobacteraceae</taxon>
        <taxon>Bradyrhizobium</taxon>
    </lineage>
</organism>
<feature type="transmembrane region" description="Helical" evidence="2">
    <location>
        <begin position="67"/>
        <end position="89"/>
    </location>
</feature>
<proteinExistence type="predicted"/>
<feature type="transmembrane region" description="Helical" evidence="2">
    <location>
        <begin position="302"/>
        <end position="323"/>
    </location>
</feature>
<evidence type="ECO:0000256" key="2">
    <source>
        <dbReference type="SAM" id="Phobius"/>
    </source>
</evidence>
<feature type="transmembrane region" description="Helical" evidence="2">
    <location>
        <begin position="329"/>
        <end position="346"/>
    </location>
</feature>
<dbReference type="AlphaFoldDB" id="A0A1Y2JUF8"/>
<dbReference type="Proteomes" id="UP000193335">
    <property type="component" value="Unassembled WGS sequence"/>
</dbReference>